<dbReference type="InterPro" id="IPR029044">
    <property type="entry name" value="Nucleotide-diphossugar_trans"/>
</dbReference>
<evidence type="ECO:0000259" key="1">
    <source>
        <dbReference type="Pfam" id="PF00535"/>
    </source>
</evidence>
<evidence type="ECO:0000313" key="2">
    <source>
        <dbReference type="EMBL" id="MRX79394.1"/>
    </source>
</evidence>
<dbReference type="SUPFAM" id="SSF53448">
    <property type="entry name" value="Nucleotide-diphospho-sugar transferases"/>
    <property type="match status" value="1"/>
</dbReference>
<dbReference type="InterPro" id="IPR001173">
    <property type="entry name" value="Glyco_trans_2-like"/>
</dbReference>
<comment type="caution">
    <text evidence="2">The sequence shown here is derived from an EMBL/GenBank/DDBJ whole genome shotgun (WGS) entry which is preliminary data.</text>
</comment>
<reference evidence="3" key="1">
    <citation type="submission" date="2019-08" db="EMBL/GenBank/DDBJ databases">
        <title>Arthrobacter sp. nov., isolated from plateau pika and Tibetan wild ass.</title>
        <authorList>
            <person name="Ge Y."/>
        </authorList>
    </citation>
    <scope>NUCLEOTIDE SEQUENCE [LARGE SCALE GENOMIC DNA]</scope>
    <source>
        <strain evidence="3">HF-1365</strain>
    </source>
</reference>
<dbReference type="Pfam" id="PF00535">
    <property type="entry name" value="Glycos_transf_2"/>
    <property type="match status" value="1"/>
</dbReference>
<keyword evidence="3" id="KW-1185">Reference proteome</keyword>
<dbReference type="AlphaFoldDB" id="A0A7K0G7N7"/>
<gene>
    <name evidence="2" type="ORF">GJE22_02035</name>
</gene>
<proteinExistence type="predicted"/>
<dbReference type="GO" id="GO:0016758">
    <property type="term" value="F:hexosyltransferase activity"/>
    <property type="evidence" value="ECO:0007669"/>
    <property type="project" value="UniProtKB-ARBA"/>
</dbReference>
<dbReference type="EMBL" id="VTFZ01000001">
    <property type="protein sequence ID" value="MRX79394.1"/>
    <property type="molecule type" value="Genomic_DNA"/>
</dbReference>
<accession>A0A7K0G7N7</accession>
<keyword evidence="2" id="KW-0808">Transferase</keyword>
<name>A0A7K0G7N7_9ACTN</name>
<sequence>MKYSVVVPAYNCERFVGECIESILGQTYGNLELIVVDDGSADATLDICNSYAEKDARMKVIHQENGGPFSARMAAYPSVSGDYVLHVDADDCLREDALEVLKPLTEPGDYDIIFFEFSSCPDFSSMDKRFPFSDSRQFGLGEKAQYLNLALDTYCLHSMCSKAVKAELLLNAPYPSDARHLVSGEDHLQSLFLLDRADKTYYLMEALYYYRDTSSGTTSTFRLNDYLDFQTKAKYFARLLQKWKKLPGFCLTDDAFDAYVLLSTCRYLTSSVRNGDRSAYKQAVEIVTSSKIFRRAVSNRAAVRRLRIDRRLVSRLLALGHATLAKGVLSIAVAASRTQGALNV</sequence>
<feature type="domain" description="Glycosyltransferase 2-like" evidence="1">
    <location>
        <begin position="4"/>
        <end position="123"/>
    </location>
</feature>
<protein>
    <submittedName>
        <fullName evidence="2">Glycosyltransferase</fullName>
    </submittedName>
</protein>
<dbReference type="Gene3D" id="3.90.550.10">
    <property type="entry name" value="Spore Coat Polysaccharide Biosynthesis Protein SpsA, Chain A"/>
    <property type="match status" value="1"/>
</dbReference>
<dbReference type="PANTHER" id="PTHR22916:SF3">
    <property type="entry name" value="UDP-GLCNAC:BETAGAL BETA-1,3-N-ACETYLGLUCOSAMINYLTRANSFERASE-LIKE PROTEIN 1"/>
    <property type="match status" value="1"/>
</dbReference>
<dbReference type="RefSeq" id="WP_144687174.1">
    <property type="nucleotide sequence ID" value="NZ_VLLQ01000001.1"/>
</dbReference>
<evidence type="ECO:0000313" key="3">
    <source>
        <dbReference type="Proteomes" id="UP000470010"/>
    </source>
</evidence>
<dbReference type="PANTHER" id="PTHR22916">
    <property type="entry name" value="GLYCOSYLTRANSFERASE"/>
    <property type="match status" value="1"/>
</dbReference>
<dbReference type="Proteomes" id="UP000470010">
    <property type="component" value="Unassembled WGS sequence"/>
</dbReference>
<organism evidence="2 3">
    <name type="scientific">Enorma shizhengliae</name>
    <dbReference type="NCBI Taxonomy" id="2606615"/>
    <lineage>
        <taxon>Bacteria</taxon>
        <taxon>Bacillati</taxon>
        <taxon>Actinomycetota</taxon>
        <taxon>Coriobacteriia</taxon>
        <taxon>Coriobacteriales</taxon>
        <taxon>Coriobacteriaceae</taxon>
        <taxon>Enorma</taxon>
    </lineage>
</organism>
<dbReference type="CDD" id="cd00761">
    <property type="entry name" value="Glyco_tranf_GTA_type"/>
    <property type="match status" value="1"/>
</dbReference>